<reference evidence="2" key="2">
    <citation type="submission" date="2021-04" db="EMBL/GenBank/DDBJ databases">
        <authorList>
            <person name="Gilroy R."/>
        </authorList>
    </citation>
    <scope>NUCLEOTIDE SEQUENCE</scope>
    <source>
        <strain evidence="2">CHK192-19661</strain>
    </source>
</reference>
<dbReference type="Proteomes" id="UP000824025">
    <property type="component" value="Unassembled WGS sequence"/>
</dbReference>
<dbReference type="EMBL" id="DXCF01000012">
    <property type="protein sequence ID" value="HIZ09274.1"/>
    <property type="molecule type" value="Genomic_DNA"/>
</dbReference>
<gene>
    <name evidence="2" type="ORF">H9726_02175</name>
</gene>
<reference evidence="2" key="1">
    <citation type="journal article" date="2021" name="PeerJ">
        <title>Extensive microbial diversity within the chicken gut microbiome revealed by metagenomics and culture.</title>
        <authorList>
            <person name="Gilroy R."/>
            <person name="Ravi A."/>
            <person name="Getino M."/>
            <person name="Pursley I."/>
            <person name="Horton D.L."/>
            <person name="Alikhan N.F."/>
            <person name="Baker D."/>
            <person name="Gharbi K."/>
            <person name="Hall N."/>
            <person name="Watson M."/>
            <person name="Adriaenssens E.M."/>
            <person name="Foster-Nyarko E."/>
            <person name="Jarju S."/>
            <person name="Secka A."/>
            <person name="Antonio M."/>
            <person name="Oren A."/>
            <person name="Chaudhuri R.R."/>
            <person name="La Ragione R."/>
            <person name="Hildebrand F."/>
            <person name="Pallen M.J."/>
        </authorList>
    </citation>
    <scope>NUCLEOTIDE SEQUENCE</scope>
    <source>
        <strain evidence="2">CHK192-19661</strain>
    </source>
</reference>
<accession>A0A9D2D672</accession>
<dbReference type="Pfam" id="PF23864">
    <property type="entry name" value="DUF7222"/>
    <property type="match status" value="1"/>
</dbReference>
<name>A0A9D2D672_9FIRM</name>
<feature type="domain" description="DUF7222" evidence="1">
    <location>
        <begin position="30"/>
        <end position="120"/>
    </location>
</feature>
<evidence type="ECO:0000313" key="3">
    <source>
        <dbReference type="Proteomes" id="UP000824025"/>
    </source>
</evidence>
<comment type="caution">
    <text evidence="2">The sequence shown here is derived from an EMBL/GenBank/DDBJ whole genome shotgun (WGS) entry which is preliminary data.</text>
</comment>
<organism evidence="2 3">
    <name type="scientific">Candidatus Borkfalkia avicola</name>
    <dbReference type="NCBI Taxonomy" id="2838503"/>
    <lineage>
        <taxon>Bacteria</taxon>
        <taxon>Bacillati</taxon>
        <taxon>Bacillota</taxon>
        <taxon>Clostridia</taxon>
        <taxon>Christensenellales</taxon>
        <taxon>Christensenellaceae</taxon>
        <taxon>Candidatus Borkfalkia</taxon>
    </lineage>
</organism>
<evidence type="ECO:0000259" key="1">
    <source>
        <dbReference type="Pfam" id="PF23864"/>
    </source>
</evidence>
<sequence length="132" mass="15870">MKLTLTNVREIKRNASPLTKAVCDFVIRRWHDYTDKKRIFTEVLSHGCVSGCVAELIYTNDIAAFYEKYQQDIQRLLMEVMREVSTYNPKDILREWNERDMFAEDTDNQTLLAWFSFEETLWRISQRFECLQ</sequence>
<dbReference type="InterPro" id="IPR055646">
    <property type="entry name" value="DUF7222"/>
</dbReference>
<proteinExistence type="predicted"/>
<protein>
    <recommendedName>
        <fullName evidence="1">DUF7222 domain-containing protein</fullName>
    </recommendedName>
</protein>
<dbReference type="AlphaFoldDB" id="A0A9D2D672"/>
<evidence type="ECO:0000313" key="2">
    <source>
        <dbReference type="EMBL" id="HIZ09274.1"/>
    </source>
</evidence>